<dbReference type="GeneTree" id="ENSGT01030000235264"/>
<dbReference type="InterPro" id="IPR024661">
    <property type="entry name" value="RNA_pol_III_Rpc31"/>
</dbReference>
<dbReference type="AlphaFoldDB" id="A0A7M4E308"/>
<dbReference type="Proteomes" id="UP000594220">
    <property type="component" value="Unplaced"/>
</dbReference>
<organism evidence="5 6">
    <name type="scientific">Crocodylus porosus</name>
    <name type="common">Saltwater crocodile</name>
    <name type="synonym">Estuarine crocodile</name>
    <dbReference type="NCBI Taxonomy" id="8502"/>
    <lineage>
        <taxon>Eukaryota</taxon>
        <taxon>Metazoa</taxon>
        <taxon>Chordata</taxon>
        <taxon>Craniata</taxon>
        <taxon>Vertebrata</taxon>
        <taxon>Euteleostomi</taxon>
        <taxon>Archelosauria</taxon>
        <taxon>Archosauria</taxon>
        <taxon>Crocodylia</taxon>
        <taxon>Longirostres</taxon>
        <taxon>Crocodylidae</taxon>
        <taxon>Crocodylus</taxon>
    </lineage>
</organism>
<evidence type="ECO:0000313" key="5">
    <source>
        <dbReference type="Ensembl" id="ENSCPRP00005003678.1"/>
    </source>
</evidence>
<comment type="subcellular location">
    <subcellularLocation>
        <location evidence="1">Nucleus</location>
    </subcellularLocation>
</comment>
<reference evidence="5" key="1">
    <citation type="submission" date="2025-08" db="UniProtKB">
        <authorList>
            <consortium name="Ensembl"/>
        </authorList>
    </citation>
    <scope>IDENTIFICATION</scope>
</reference>
<feature type="region of interest" description="Disordered" evidence="4">
    <location>
        <begin position="143"/>
        <end position="187"/>
    </location>
</feature>
<keyword evidence="3" id="KW-0539">Nucleus</keyword>
<protein>
    <recommendedName>
        <fullName evidence="7">RNA polymerase III subunit G</fullName>
    </recommendedName>
</protein>
<dbReference type="GO" id="GO:0005666">
    <property type="term" value="C:RNA polymerase III complex"/>
    <property type="evidence" value="ECO:0007669"/>
    <property type="project" value="TreeGrafter"/>
</dbReference>
<evidence type="ECO:0008006" key="7">
    <source>
        <dbReference type="Google" id="ProtNLM"/>
    </source>
</evidence>
<evidence type="ECO:0000256" key="4">
    <source>
        <dbReference type="SAM" id="MobiDB-lite"/>
    </source>
</evidence>
<reference evidence="5" key="2">
    <citation type="submission" date="2025-09" db="UniProtKB">
        <authorList>
            <consortium name="Ensembl"/>
        </authorList>
    </citation>
    <scope>IDENTIFICATION</scope>
</reference>
<dbReference type="PANTHER" id="PTHR15367:SF3">
    <property type="entry name" value="DNA-DIRECTED RNA POLYMERASE III SUBUNIT RPC7"/>
    <property type="match status" value="1"/>
</dbReference>
<sequence length="187" mass="19850">MAGAGRGRGRAAFTFNIEAIGFSKGEALPEAAFKPPPLFPSIDCKPVPLKTGEDEDYMLALKQELRGTMKKMPYFMPGLTCTPWRAVPESSRGAGPQSACWMTDWCWVQPALSTGKISAVTGPRWQHLSPVIQQADWGPASLGRLGHSPYSPPGGVGGPPICSRDSRRQVLSLGASRSTSLPGAGPS</sequence>
<dbReference type="PANTHER" id="PTHR15367">
    <property type="entry name" value="DNA-DIRECTED RNA POLYMERASE III"/>
    <property type="match status" value="1"/>
</dbReference>
<accession>A0A7M4E308</accession>
<name>A0A7M4E308_CROPO</name>
<keyword evidence="6" id="KW-1185">Reference proteome</keyword>
<dbReference type="Pfam" id="PF11705">
    <property type="entry name" value="RNA_pol_3_Rpc31"/>
    <property type="match status" value="1"/>
</dbReference>
<dbReference type="Ensembl" id="ENSCPRT00005004300.1">
    <property type="protein sequence ID" value="ENSCPRP00005003678.1"/>
    <property type="gene ID" value="ENSCPRG00005002687.1"/>
</dbReference>
<evidence type="ECO:0000313" key="6">
    <source>
        <dbReference type="Proteomes" id="UP000594220"/>
    </source>
</evidence>
<evidence type="ECO:0000256" key="1">
    <source>
        <dbReference type="ARBA" id="ARBA00004123"/>
    </source>
</evidence>
<evidence type="ECO:0000256" key="3">
    <source>
        <dbReference type="ARBA" id="ARBA00023242"/>
    </source>
</evidence>
<proteinExistence type="inferred from homology"/>
<comment type="similarity">
    <text evidence="2">Belongs to the eukaryotic RPC7 RNA polymerase subunit family.</text>
</comment>
<dbReference type="GO" id="GO:0006383">
    <property type="term" value="P:transcription by RNA polymerase III"/>
    <property type="evidence" value="ECO:0007669"/>
    <property type="project" value="InterPro"/>
</dbReference>
<evidence type="ECO:0000256" key="2">
    <source>
        <dbReference type="ARBA" id="ARBA00008352"/>
    </source>
</evidence>